<dbReference type="RefSeq" id="WP_100060899.1">
    <property type="nucleotide sequence ID" value="NZ_NUSQ01000055.1"/>
</dbReference>
<dbReference type="Pfam" id="PF10903">
    <property type="entry name" value="DUF2691"/>
    <property type="match status" value="1"/>
</dbReference>
<comment type="caution">
    <text evidence="1">The sequence shown here is derived from an EMBL/GenBank/DDBJ whole genome shotgun (WGS) entry which is preliminary data.</text>
</comment>
<sequence>MNIGIHFHAPDDENFNLSILSLLAPFTFQNYMWQIDSAEIYLKDECGSFTNEMLFTTERFISGHRLEETLRNKDYYLIFLTLNTFPDLKKNNPT</sequence>
<proteinExistence type="predicted"/>
<organism evidence="1 2">
    <name type="scientific">Bacillus toyonensis</name>
    <dbReference type="NCBI Taxonomy" id="155322"/>
    <lineage>
        <taxon>Bacteria</taxon>
        <taxon>Bacillati</taxon>
        <taxon>Bacillota</taxon>
        <taxon>Bacilli</taxon>
        <taxon>Bacillales</taxon>
        <taxon>Bacillaceae</taxon>
        <taxon>Bacillus</taxon>
        <taxon>Bacillus cereus group</taxon>
    </lineage>
</organism>
<dbReference type="Proteomes" id="UP000225997">
    <property type="component" value="Unassembled WGS sequence"/>
</dbReference>
<evidence type="ECO:0000313" key="1">
    <source>
        <dbReference type="EMBL" id="PHD70093.1"/>
    </source>
</evidence>
<dbReference type="AlphaFoldDB" id="A0A2C4R015"/>
<dbReference type="EMBL" id="NUSQ01000055">
    <property type="protein sequence ID" value="PHD70093.1"/>
    <property type="molecule type" value="Genomic_DNA"/>
</dbReference>
<dbReference type="InterPro" id="IPR020216">
    <property type="entry name" value="Uncharacterised_YncE"/>
</dbReference>
<reference evidence="1 2" key="1">
    <citation type="submission" date="2017-09" db="EMBL/GenBank/DDBJ databases">
        <title>Large-scale bioinformatics analysis of Bacillus genomes uncovers conserved roles of natural products in bacterial physiology.</title>
        <authorList>
            <consortium name="Agbiome Team Llc"/>
            <person name="Bleich R.M."/>
            <person name="Grubbs K.J."/>
            <person name="Santa Maria K.C."/>
            <person name="Allen S.E."/>
            <person name="Farag S."/>
            <person name="Shank E.A."/>
            <person name="Bowers A."/>
        </authorList>
    </citation>
    <scope>NUCLEOTIDE SEQUENCE [LARGE SCALE GENOMIC DNA]</scope>
    <source>
        <strain evidence="1 2">AFS044250</strain>
    </source>
</reference>
<gene>
    <name evidence="1" type="ORF">COF40_13160</name>
</gene>
<accession>A0A2C4R015</accession>
<protein>
    <submittedName>
        <fullName evidence="1">Uncharacterized protein</fullName>
    </submittedName>
</protein>
<name>A0A2C4R015_9BACI</name>
<evidence type="ECO:0000313" key="2">
    <source>
        <dbReference type="Proteomes" id="UP000225997"/>
    </source>
</evidence>